<dbReference type="Proteomes" id="UP001476798">
    <property type="component" value="Unassembled WGS sequence"/>
</dbReference>
<accession>A0ABV0NT68</accession>
<proteinExistence type="predicted"/>
<protein>
    <recommendedName>
        <fullName evidence="1">Dilute domain-containing protein</fullName>
    </recommendedName>
</protein>
<feature type="domain" description="Dilute" evidence="1">
    <location>
        <begin position="43"/>
        <end position="98"/>
    </location>
</feature>
<dbReference type="InterPro" id="IPR052072">
    <property type="entry name" value="Vascular_dev_regulator"/>
</dbReference>
<dbReference type="InterPro" id="IPR002710">
    <property type="entry name" value="Dilute_dom"/>
</dbReference>
<reference evidence="2 3" key="1">
    <citation type="submission" date="2021-06" db="EMBL/GenBank/DDBJ databases">
        <authorList>
            <person name="Palmer J.M."/>
        </authorList>
    </citation>
    <scope>NUCLEOTIDE SEQUENCE [LARGE SCALE GENOMIC DNA]</scope>
    <source>
        <strain evidence="2 3">GA_2019</strain>
        <tissue evidence="2">Muscle</tissue>
    </source>
</reference>
<gene>
    <name evidence="2" type="ORF">GOODEAATRI_031937</name>
</gene>
<sequence length="115" mass="12899">LPFPGKEKHPHSMMLLPQYFMFSYSSCGSPQLLQSYHGPLGSQPGFYQWSRGVRMRANLDLVLDWAHIAGLGELALEHTQTLSSAINLLATPRKNLLQVLTESGALDSAYRRRTQ</sequence>
<name>A0ABV0NT68_9TELE</name>
<feature type="non-terminal residue" evidence="2">
    <location>
        <position position="1"/>
    </location>
</feature>
<dbReference type="PANTHER" id="PTHR16027:SF4">
    <property type="entry name" value="RAS-INTERACTING PROTEIN 1"/>
    <property type="match status" value="1"/>
</dbReference>
<dbReference type="PANTHER" id="PTHR16027">
    <property type="entry name" value="DILUTE DOMAIN-CONTAINING PROTEIN YPR089W"/>
    <property type="match status" value="1"/>
</dbReference>
<evidence type="ECO:0000313" key="3">
    <source>
        <dbReference type="Proteomes" id="UP001476798"/>
    </source>
</evidence>
<evidence type="ECO:0000313" key="2">
    <source>
        <dbReference type="EMBL" id="MEQ2173412.1"/>
    </source>
</evidence>
<dbReference type="Pfam" id="PF01843">
    <property type="entry name" value="DIL"/>
    <property type="match status" value="1"/>
</dbReference>
<keyword evidence="3" id="KW-1185">Reference proteome</keyword>
<comment type="caution">
    <text evidence="2">The sequence shown here is derived from an EMBL/GenBank/DDBJ whole genome shotgun (WGS) entry which is preliminary data.</text>
</comment>
<organism evidence="2 3">
    <name type="scientific">Goodea atripinnis</name>
    <dbReference type="NCBI Taxonomy" id="208336"/>
    <lineage>
        <taxon>Eukaryota</taxon>
        <taxon>Metazoa</taxon>
        <taxon>Chordata</taxon>
        <taxon>Craniata</taxon>
        <taxon>Vertebrata</taxon>
        <taxon>Euteleostomi</taxon>
        <taxon>Actinopterygii</taxon>
        <taxon>Neopterygii</taxon>
        <taxon>Teleostei</taxon>
        <taxon>Neoteleostei</taxon>
        <taxon>Acanthomorphata</taxon>
        <taxon>Ovalentaria</taxon>
        <taxon>Atherinomorphae</taxon>
        <taxon>Cyprinodontiformes</taxon>
        <taxon>Goodeidae</taxon>
        <taxon>Goodea</taxon>
    </lineage>
</organism>
<dbReference type="EMBL" id="JAHRIO010045666">
    <property type="protein sequence ID" value="MEQ2173412.1"/>
    <property type="molecule type" value="Genomic_DNA"/>
</dbReference>
<evidence type="ECO:0000259" key="1">
    <source>
        <dbReference type="Pfam" id="PF01843"/>
    </source>
</evidence>